<reference evidence="1 2" key="1">
    <citation type="journal article" date="2019" name="Int. J. Syst. Evol. Microbiol.">
        <title>The Global Catalogue of Microorganisms (GCM) 10K type strain sequencing project: providing services to taxonomists for standard genome sequencing and annotation.</title>
        <authorList>
            <consortium name="The Broad Institute Genomics Platform"/>
            <consortium name="The Broad Institute Genome Sequencing Center for Infectious Disease"/>
            <person name="Wu L."/>
            <person name="Ma J."/>
        </authorList>
    </citation>
    <scope>NUCLEOTIDE SEQUENCE [LARGE SCALE GENOMIC DNA]</scope>
    <source>
        <strain evidence="1 2">PSR21</strain>
    </source>
</reference>
<dbReference type="Pfam" id="PF05107">
    <property type="entry name" value="Cas_Cas7"/>
    <property type="match status" value="1"/>
</dbReference>
<gene>
    <name evidence="1" type="primary">cas7b</name>
    <name evidence="1" type="ORF">ACFQPE_04440</name>
</gene>
<evidence type="ECO:0000313" key="1">
    <source>
        <dbReference type="EMBL" id="MFC7316044.1"/>
    </source>
</evidence>
<dbReference type="EMBL" id="JBHTBF010000001">
    <property type="protein sequence ID" value="MFC7316044.1"/>
    <property type="molecule type" value="Genomic_DNA"/>
</dbReference>
<sequence length="376" mass="42125">MTTYAHTDDSYDPVRNRSEIVFCYDAVDANPNGNPLSGANRPRIDPETQEAVVTDVRLKRYLRDQLDDDGHGVYVRNVKNEEGMQSSREQLLADRLRDLEPDDWNLDDLDEGAEAELREFVFGDFLDHSADVRYFGATMSVDMKGSYEGFEDYLPDHFTGPVQFSPGKSLHPVTENEEYNSLTSVIATGEGKEQGGFDLDDHRIQYGFIGFHGLVDEHGAADTKLSASDVERLDTLTWRAIKNQTISRSKVGQEPRLYLRVEYADESFHLGGLTRDLAMDEGASEPADELRTVRDFTLDATALVERLERHADRVSRVRVVASDVLDVTVDDETHSAGDDLDSHGFYDALREAVGDEAVEVVDVYGEARETMSADPE</sequence>
<dbReference type="RefSeq" id="WP_276305441.1">
    <property type="nucleotide sequence ID" value="NZ_CP119992.1"/>
</dbReference>
<proteinExistence type="predicted"/>
<keyword evidence="2" id="KW-1185">Reference proteome</keyword>
<dbReference type="InterPro" id="IPR013419">
    <property type="entry name" value="CRISPR-assoc_prot_Cas7/Csh2"/>
</dbReference>
<name>A0ABD6A7S3_9EURY</name>
<dbReference type="AlphaFoldDB" id="A0ABD6A7S3"/>
<organism evidence="1 2">
    <name type="scientific">Halomarina halobia</name>
    <dbReference type="NCBI Taxonomy" id="3033386"/>
    <lineage>
        <taxon>Archaea</taxon>
        <taxon>Methanobacteriati</taxon>
        <taxon>Methanobacteriota</taxon>
        <taxon>Stenosarchaea group</taxon>
        <taxon>Halobacteria</taxon>
        <taxon>Halobacteriales</taxon>
        <taxon>Natronomonadaceae</taxon>
        <taxon>Halomarina</taxon>
    </lineage>
</organism>
<dbReference type="Proteomes" id="UP001596547">
    <property type="component" value="Unassembled WGS sequence"/>
</dbReference>
<evidence type="ECO:0000313" key="2">
    <source>
        <dbReference type="Proteomes" id="UP001596547"/>
    </source>
</evidence>
<dbReference type="InterPro" id="IPR006482">
    <property type="entry name" value="Cas7_Csh2/Csh2"/>
</dbReference>
<dbReference type="GeneID" id="79315023"/>
<accession>A0ABD6A7S3</accession>
<comment type="caution">
    <text evidence="1">The sequence shown here is derived from an EMBL/GenBank/DDBJ whole genome shotgun (WGS) entry which is preliminary data.</text>
</comment>
<dbReference type="NCBIfam" id="TIGR02590">
    <property type="entry name" value="cas_Csh2"/>
    <property type="match status" value="1"/>
</dbReference>
<protein>
    <submittedName>
        <fullName evidence="1">Type I-B CRISPR-associated protein Cas7/Csh2</fullName>
    </submittedName>
</protein>